<sequence length="430" mass="49089">MSMPNKIPIASSMDYLYQAISLIEAKNYPNQPFQAQSMSTPTTMGDYTSNLINENKKRMIGNLIYQNQQHQPFHTQQPILSNNENFNNLVNLANYTRINPQQYQALQKQPISTSCTCCHLNQYNNQYLYPNSHKNIKIQKTREDKRINTLINNRQMQLKETEKNTPPSRLEKAKQLARKIEQSSSTSTSPMYSSNSNSPVTDQFQNQYYPVDVLYTLLPMYLNPVLNKQNFNQQPQVDPAYIQSLVSYYLNFHHQQQQQQQLKHQHNYKSFSSVSTASTNSSASTTLKRQANKVQKNTNIDVDSKVDEHFKRSLGNEYLNLMSNAKRMKLDESSKTPKIIDNPVSPSSSVQTISSCSSPALNINEASNESDKSEHLKLGPDYVDSHFSKALGVDMWNKLKEKIKIEIDNNSDMSSTVSTMSEASLSPVKL</sequence>
<dbReference type="Proteomes" id="UP000663879">
    <property type="component" value="Unassembled WGS sequence"/>
</dbReference>
<feature type="compositionally biased region" description="Low complexity" evidence="1">
    <location>
        <begin position="345"/>
        <end position="355"/>
    </location>
</feature>
<dbReference type="SMART" id="SM00711">
    <property type="entry name" value="TDU"/>
    <property type="match status" value="2"/>
</dbReference>
<dbReference type="OrthoDB" id="10040691at2759"/>
<accession>A0A813M0F3</accession>
<name>A0A813M0F3_9BILA</name>
<dbReference type="EMBL" id="CAJNOC010000057">
    <property type="protein sequence ID" value="CAF0710623.1"/>
    <property type="molecule type" value="Genomic_DNA"/>
</dbReference>
<keyword evidence="3" id="KW-1185">Reference proteome</keyword>
<proteinExistence type="predicted"/>
<feature type="region of interest" description="Disordered" evidence="1">
    <location>
        <begin position="157"/>
        <end position="201"/>
    </location>
</feature>
<dbReference type="InterPro" id="IPR006627">
    <property type="entry name" value="TDU_repeat"/>
</dbReference>
<evidence type="ECO:0000256" key="1">
    <source>
        <dbReference type="SAM" id="MobiDB-lite"/>
    </source>
</evidence>
<evidence type="ECO:0000313" key="2">
    <source>
        <dbReference type="EMBL" id="CAF0710623.1"/>
    </source>
</evidence>
<feature type="compositionally biased region" description="Low complexity" evidence="1">
    <location>
        <begin position="183"/>
        <end position="199"/>
    </location>
</feature>
<feature type="compositionally biased region" description="Basic and acidic residues" evidence="1">
    <location>
        <begin position="157"/>
        <end position="181"/>
    </location>
</feature>
<dbReference type="AlphaFoldDB" id="A0A813M0F3"/>
<comment type="caution">
    <text evidence="2">The sequence shown here is derived from an EMBL/GenBank/DDBJ whole genome shotgun (WGS) entry which is preliminary data.</text>
</comment>
<organism evidence="2 3">
    <name type="scientific">Brachionus calyciflorus</name>
    <dbReference type="NCBI Taxonomy" id="104777"/>
    <lineage>
        <taxon>Eukaryota</taxon>
        <taxon>Metazoa</taxon>
        <taxon>Spiralia</taxon>
        <taxon>Gnathifera</taxon>
        <taxon>Rotifera</taxon>
        <taxon>Eurotatoria</taxon>
        <taxon>Monogononta</taxon>
        <taxon>Pseudotrocha</taxon>
        <taxon>Ploima</taxon>
        <taxon>Brachionidae</taxon>
        <taxon>Brachionus</taxon>
    </lineage>
</organism>
<evidence type="ECO:0000313" key="3">
    <source>
        <dbReference type="Proteomes" id="UP000663879"/>
    </source>
</evidence>
<protein>
    <submittedName>
        <fullName evidence="2">Uncharacterized protein</fullName>
    </submittedName>
</protein>
<reference evidence="2" key="1">
    <citation type="submission" date="2021-02" db="EMBL/GenBank/DDBJ databases">
        <authorList>
            <person name="Nowell W R."/>
        </authorList>
    </citation>
    <scope>NUCLEOTIDE SEQUENCE</scope>
    <source>
        <strain evidence="2">Ploen Becks lab</strain>
    </source>
</reference>
<feature type="region of interest" description="Disordered" evidence="1">
    <location>
        <begin position="332"/>
        <end position="355"/>
    </location>
</feature>
<gene>
    <name evidence="2" type="ORF">OXX778_LOCUS991</name>
</gene>